<feature type="transmembrane region" description="Helical" evidence="1">
    <location>
        <begin position="84"/>
        <end position="108"/>
    </location>
</feature>
<keyword evidence="1" id="KW-1133">Transmembrane helix</keyword>
<evidence type="ECO:0000313" key="2">
    <source>
        <dbReference type="EMBL" id="ENW15604.1"/>
    </source>
</evidence>
<evidence type="ECO:0000256" key="1">
    <source>
        <dbReference type="SAM" id="Phobius"/>
    </source>
</evidence>
<dbReference type="AlphaFoldDB" id="N9GET7"/>
<gene>
    <name evidence="2" type="ORF">F927_03344</name>
</gene>
<organism evidence="2 3">
    <name type="scientific">Acinetobacter haemolyticus CIP 64.3 = MTCC 9819</name>
    <dbReference type="NCBI Taxonomy" id="1217659"/>
    <lineage>
        <taxon>Bacteria</taxon>
        <taxon>Pseudomonadati</taxon>
        <taxon>Pseudomonadota</taxon>
        <taxon>Gammaproteobacteria</taxon>
        <taxon>Moraxellales</taxon>
        <taxon>Moraxellaceae</taxon>
        <taxon>Acinetobacter</taxon>
    </lineage>
</organism>
<keyword evidence="1" id="KW-0472">Membrane</keyword>
<dbReference type="HOGENOM" id="CLU_1607331_0_0_6"/>
<sequence length="169" mass="20155">MINKLLTQALVFKPKKLVNTWEHKRGFQVIFDCNTALRIIENKRSTFGHEEAKKMNYHLGKDYGTLRDLAVKRLYNIESIQNNYIDFICLVFGLIISVYTFELMYEIWNYPSQFSVRLFFILIAILVFLLWLYKRKSALESYLVVDFLNIEDALFSLENGESQYQVRRK</sequence>
<proteinExistence type="predicted"/>
<keyword evidence="1" id="KW-0812">Transmembrane</keyword>
<name>N9GET7_ACIHA</name>
<dbReference type="RefSeq" id="WP_005084866.1">
    <property type="nucleotide sequence ID" value="NZ_ASYX01000008.1"/>
</dbReference>
<accession>N9GET7</accession>
<feature type="transmembrane region" description="Helical" evidence="1">
    <location>
        <begin position="114"/>
        <end position="133"/>
    </location>
</feature>
<keyword evidence="3" id="KW-1185">Reference proteome</keyword>
<reference evidence="2 3" key="1">
    <citation type="submission" date="2013-02" db="EMBL/GenBank/DDBJ databases">
        <title>The Genome Sequence of Acinetobacter haemolyticus CIP 64.3.</title>
        <authorList>
            <consortium name="The Broad Institute Genome Sequencing Platform"/>
            <consortium name="The Broad Institute Genome Sequencing Center for Infectious Disease"/>
            <person name="Cerqueira G."/>
            <person name="Feldgarden M."/>
            <person name="Courvalin P."/>
            <person name="Perichon B."/>
            <person name="Grillot-Courvalin C."/>
            <person name="Clermont D."/>
            <person name="Rocha E."/>
            <person name="Yoon E.-J."/>
            <person name="Nemec A."/>
            <person name="Walker B."/>
            <person name="Young S.K."/>
            <person name="Zeng Q."/>
            <person name="Gargeya S."/>
            <person name="Fitzgerald M."/>
            <person name="Haas B."/>
            <person name="Abouelleil A."/>
            <person name="Alvarado L."/>
            <person name="Arachchi H.M."/>
            <person name="Berlin A.M."/>
            <person name="Chapman S.B."/>
            <person name="Dewar J."/>
            <person name="Goldberg J."/>
            <person name="Griggs A."/>
            <person name="Gujja S."/>
            <person name="Hansen M."/>
            <person name="Howarth C."/>
            <person name="Imamovic A."/>
            <person name="Larimer J."/>
            <person name="McCowan C."/>
            <person name="Murphy C."/>
            <person name="Neiman D."/>
            <person name="Pearson M."/>
            <person name="Priest M."/>
            <person name="Roberts A."/>
            <person name="Saif S."/>
            <person name="Shea T."/>
            <person name="Sisk P."/>
            <person name="Sykes S."/>
            <person name="Wortman J."/>
            <person name="Nusbaum C."/>
            <person name="Birren B."/>
        </authorList>
    </citation>
    <scope>NUCLEOTIDE SEQUENCE [LARGE SCALE GENOMIC DNA]</scope>
    <source>
        <strain evidence="2 3">CIP 64.3</strain>
    </source>
</reference>
<dbReference type="EMBL" id="APQQ01000032">
    <property type="protein sequence ID" value="ENW15604.1"/>
    <property type="molecule type" value="Genomic_DNA"/>
</dbReference>
<dbReference type="Proteomes" id="UP000017667">
    <property type="component" value="Unassembled WGS sequence"/>
</dbReference>
<comment type="caution">
    <text evidence="2">The sequence shown here is derived from an EMBL/GenBank/DDBJ whole genome shotgun (WGS) entry which is preliminary data.</text>
</comment>
<protein>
    <submittedName>
        <fullName evidence="2">Uncharacterized protein</fullName>
    </submittedName>
</protein>
<evidence type="ECO:0000313" key="3">
    <source>
        <dbReference type="Proteomes" id="UP000017667"/>
    </source>
</evidence>